<protein>
    <recommendedName>
        <fullName evidence="5">Secreted protein</fullName>
    </recommendedName>
</protein>
<feature type="signal peptide" evidence="2">
    <location>
        <begin position="1"/>
        <end position="22"/>
    </location>
</feature>
<feature type="compositionally biased region" description="Basic residues" evidence="1">
    <location>
        <begin position="52"/>
        <end position="63"/>
    </location>
</feature>
<organism evidence="3 4">
    <name type="scientific">Puccinia graminis f. sp. tritici</name>
    <dbReference type="NCBI Taxonomy" id="56615"/>
    <lineage>
        <taxon>Eukaryota</taxon>
        <taxon>Fungi</taxon>
        <taxon>Dikarya</taxon>
        <taxon>Basidiomycota</taxon>
        <taxon>Pucciniomycotina</taxon>
        <taxon>Pucciniomycetes</taxon>
        <taxon>Pucciniales</taxon>
        <taxon>Pucciniaceae</taxon>
        <taxon>Puccinia</taxon>
    </lineage>
</organism>
<evidence type="ECO:0000256" key="1">
    <source>
        <dbReference type="SAM" id="MobiDB-lite"/>
    </source>
</evidence>
<proteinExistence type="predicted"/>
<dbReference type="EMBL" id="VSWC01000184">
    <property type="protein sequence ID" value="KAA1067541.1"/>
    <property type="molecule type" value="Genomic_DNA"/>
</dbReference>
<evidence type="ECO:0000313" key="4">
    <source>
        <dbReference type="Proteomes" id="UP000324748"/>
    </source>
</evidence>
<accession>A0A5B0LSW7</accession>
<dbReference type="Proteomes" id="UP000324748">
    <property type="component" value="Unassembled WGS sequence"/>
</dbReference>
<feature type="region of interest" description="Disordered" evidence="1">
    <location>
        <begin position="52"/>
        <end position="76"/>
    </location>
</feature>
<evidence type="ECO:0000256" key="2">
    <source>
        <dbReference type="SAM" id="SignalP"/>
    </source>
</evidence>
<feature type="chain" id="PRO_5022830795" description="Secreted protein" evidence="2">
    <location>
        <begin position="23"/>
        <end position="198"/>
    </location>
</feature>
<comment type="caution">
    <text evidence="3">The sequence shown here is derived from an EMBL/GenBank/DDBJ whole genome shotgun (WGS) entry which is preliminary data.</text>
</comment>
<sequence length="198" mass="21109">MFSVKLLTSLTLVFLVINAVAGLSSQCSQWEAEQGNKKGSKVVIAKLMTTKNKKSGSKPHKKPLIGPPKGQAGSISSDDEAVCPAFAKGYVSEDVQGLCLWTGEAQGELKRKGVYAGWVRGDHTENCARDISLTKSNGQIVHAPVIDGCRFAGEGETITEDVACRMIWVTKATLKALGARPGQESIAIQGWDFTNGSN</sequence>
<evidence type="ECO:0000313" key="3">
    <source>
        <dbReference type="EMBL" id="KAA1067541.1"/>
    </source>
</evidence>
<keyword evidence="4" id="KW-1185">Reference proteome</keyword>
<gene>
    <name evidence="3" type="ORF">PGT21_008718</name>
</gene>
<keyword evidence="2" id="KW-0732">Signal</keyword>
<name>A0A5B0LSW7_PUCGR</name>
<evidence type="ECO:0008006" key="5">
    <source>
        <dbReference type="Google" id="ProtNLM"/>
    </source>
</evidence>
<reference evidence="3 4" key="1">
    <citation type="submission" date="2019-05" db="EMBL/GenBank/DDBJ databases">
        <title>Emergence of the Ug99 lineage of the wheat stem rust pathogen through somatic hybridization.</title>
        <authorList>
            <person name="Li F."/>
            <person name="Upadhyaya N.M."/>
            <person name="Sperschneider J."/>
            <person name="Matny O."/>
            <person name="Nguyen-Phuc H."/>
            <person name="Mago R."/>
            <person name="Raley C."/>
            <person name="Miller M.E."/>
            <person name="Silverstein K.A.T."/>
            <person name="Henningsen E."/>
            <person name="Hirsch C.D."/>
            <person name="Visser B."/>
            <person name="Pretorius Z.A."/>
            <person name="Steffenson B.J."/>
            <person name="Schwessinger B."/>
            <person name="Dodds P.N."/>
            <person name="Figueroa M."/>
        </authorList>
    </citation>
    <scope>NUCLEOTIDE SEQUENCE [LARGE SCALE GENOMIC DNA]</scope>
    <source>
        <strain evidence="3">21-0</strain>
    </source>
</reference>
<dbReference type="AlphaFoldDB" id="A0A5B0LSW7"/>
<dbReference type="OrthoDB" id="2495428at2759"/>